<dbReference type="Gramene" id="CDF34403">
    <property type="protein sequence ID" value="CDF34403"/>
    <property type="gene ID" value="CHC_T00003104001"/>
</dbReference>
<feature type="region of interest" description="Disordered" evidence="1">
    <location>
        <begin position="248"/>
        <end position="280"/>
    </location>
</feature>
<dbReference type="AlphaFoldDB" id="R7Q9D0"/>
<feature type="signal peptide" evidence="2">
    <location>
        <begin position="1"/>
        <end position="21"/>
    </location>
</feature>
<accession>R7Q9D0</accession>
<keyword evidence="2" id="KW-0732">Signal</keyword>
<keyword evidence="4" id="KW-1185">Reference proteome</keyword>
<reference evidence="4" key="1">
    <citation type="journal article" date="2013" name="Proc. Natl. Acad. Sci. U.S.A.">
        <title>Genome structure and metabolic features in the red seaweed Chondrus crispus shed light on evolution of the Archaeplastida.</title>
        <authorList>
            <person name="Collen J."/>
            <person name="Porcel B."/>
            <person name="Carre W."/>
            <person name="Ball S.G."/>
            <person name="Chaparro C."/>
            <person name="Tonon T."/>
            <person name="Barbeyron T."/>
            <person name="Michel G."/>
            <person name="Noel B."/>
            <person name="Valentin K."/>
            <person name="Elias M."/>
            <person name="Artiguenave F."/>
            <person name="Arun A."/>
            <person name="Aury J.M."/>
            <person name="Barbosa-Neto J.F."/>
            <person name="Bothwell J.H."/>
            <person name="Bouget F.Y."/>
            <person name="Brillet L."/>
            <person name="Cabello-Hurtado F."/>
            <person name="Capella-Gutierrez S."/>
            <person name="Charrier B."/>
            <person name="Cladiere L."/>
            <person name="Cock J.M."/>
            <person name="Coelho S.M."/>
            <person name="Colleoni C."/>
            <person name="Czjzek M."/>
            <person name="Da Silva C."/>
            <person name="Delage L."/>
            <person name="Denoeud F."/>
            <person name="Deschamps P."/>
            <person name="Dittami S.M."/>
            <person name="Gabaldon T."/>
            <person name="Gachon C.M."/>
            <person name="Groisillier A."/>
            <person name="Herve C."/>
            <person name="Jabbari K."/>
            <person name="Katinka M."/>
            <person name="Kloareg B."/>
            <person name="Kowalczyk N."/>
            <person name="Labadie K."/>
            <person name="Leblanc C."/>
            <person name="Lopez P.J."/>
            <person name="McLachlan D.H."/>
            <person name="Meslet-Cladiere L."/>
            <person name="Moustafa A."/>
            <person name="Nehr Z."/>
            <person name="Nyvall Collen P."/>
            <person name="Panaud O."/>
            <person name="Partensky F."/>
            <person name="Poulain J."/>
            <person name="Rensing S.A."/>
            <person name="Rousvoal S."/>
            <person name="Samson G."/>
            <person name="Symeonidi A."/>
            <person name="Weissenbach J."/>
            <person name="Zambounis A."/>
            <person name="Wincker P."/>
            <person name="Boyen C."/>
        </authorList>
    </citation>
    <scope>NUCLEOTIDE SEQUENCE [LARGE SCALE GENOMIC DNA]</scope>
    <source>
        <strain evidence="4">cv. Stackhouse</strain>
    </source>
</reference>
<gene>
    <name evidence="3" type="ORF">CHC_T00003104001</name>
</gene>
<feature type="chain" id="PRO_5004454472" description="EGF-like domain-containing protein" evidence="2">
    <location>
        <begin position="22"/>
        <end position="395"/>
    </location>
</feature>
<evidence type="ECO:0000313" key="4">
    <source>
        <dbReference type="Proteomes" id="UP000012073"/>
    </source>
</evidence>
<dbReference type="Proteomes" id="UP000012073">
    <property type="component" value="Unassembled WGS sequence"/>
</dbReference>
<evidence type="ECO:0000256" key="1">
    <source>
        <dbReference type="SAM" id="MobiDB-lite"/>
    </source>
</evidence>
<dbReference type="EMBL" id="HG001691">
    <property type="protein sequence ID" value="CDF34403.1"/>
    <property type="molecule type" value="Genomic_DNA"/>
</dbReference>
<feature type="compositionally biased region" description="Low complexity" evidence="1">
    <location>
        <begin position="251"/>
        <end position="261"/>
    </location>
</feature>
<dbReference type="PhylomeDB" id="R7Q9D0"/>
<protein>
    <recommendedName>
        <fullName evidence="5">EGF-like domain-containing protein</fullName>
    </recommendedName>
</protein>
<feature type="compositionally biased region" description="Pro residues" evidence="1">
    <location>
        <begin position="262"/>
        <end position="276"/>
    </location>
</feature>
<organism evidence="3 4">
    <name type="scientific">Chondrus crispus</name>
    <name type="common">Carrageen Irish moss</name>
    <name type="synonym">Polymorpha crispa</name>
    <dbReference type="NCBI Taxonomy" id="2769"/>
    <lineage>
        <taxon>Eukaryota</taxon>
        <taxon>Rhodophyta</taxon>
        <taxon>Florideophyceae</taxon>
        <taxon>Rhodymeniophycidae</taxon>
        <taxon>Gigartinales</taxon>
        <taxon>Gigartinaceae</taxon>
        <taxon>Chondrus</taxon>
    </lineage>
</organism>
<dbReference type="GeneID" id="17321946"/>
<evidence type="ECO:0008006" key="5">
    <source>
        <dbReference type="Google" id="ProtNLM"/>
    </source>
</evidence>
<sequence length="395" mass="43775">MRTIFFLTILSFLLVLSRTQADRSDSSTLLIKGQISKNQARLHPLSRISHSKLQPKRARSLRSADVVRVEVRAGLSGDDCTQDQDCVGSRECVDPGDEEDERSVPCPNESYSCHCRPGEEFRFCDYSYECVEGELCASVRKAAPVCLSEAFVTESTNTVQSDGLTFDECEASSHCIAPRTCGVVLDNEELKECNYKQDERCNCLPVLLTECEADADCPDEAELCAERTDKELESFVCVSRDSAQRLSFWRPVSTTDPSTNPTSPPPPGAVPSPPPRQTGILPPQPDCIDIRALSHLGGEDLVFKRHFVAPVLCDLNDSCATPAHVVMHDGRPMMMRSYCATAGCTKKNMYVNSPKYYRRLVVKSKTPGLYFTVFAARYGTRLEELVISSVLLLGF</sequence>
<dbReference type="RefSeq" id="XP_005714222.1">
    <property type="nucleotide sequence ID" value="XM_005714165.1"/>
</dbReference>
<evidence type="ECO:0000313" key="3">
    <source>
        <dbReference type="EMBL" id="CDF34403.1"/>
    </source>
</evidence>
<name>R7Q9D0_CHOCR</name>
<dbReference type="KEGG" id="ccp:CHC_T00003104001"/>
<evidence type="ECO:0000256" key="2">
    <source>
        <dbReference type="SAM" id="SignalP"/>
    </source>
</evidence>
<proteinExistence type="predicted"/>